<dbReference type="EMBL" id="LWIC01000006">
    <property type="protein sequence ID" value="ORM25391.1"/>
    <property type="molecule type" value="Genomic_DNA"/>
</dbReference>
<reference evidence="1" key="2">
    <citation type="submission" date="2019-11" db="EMBL/GenBank/DDBJ databases">
        <title>Spread of Macrolides and rifampicin resistant Rhodococcus equi in clinical isolates in the USA.</title>
        <authorList>
            <person name="Alvarez-Narvaez S."/>
            <person name="Huber L."/>
            <person name="Cohen N.D."/>
            <person name="Slovis N."/>
            <person name="Greiter M."/>
            <person name="Giguere S."/>
            <person name="Hart K."/>
        </authorList>
    </citation>
    <scope>NUCLEOTIDE SEQUENCE</scope>
    <source>
        <strain evidence="1">Lh_38</strain>
    </source>
</reference>
<dbReference type="Proteomes" id="UP000193518">
    <property type="component" value="Unassembled WGS sequence"/>
</dbReference>
<dbReference type="EMBL" id="WUXD01000011">
    <property type="protein sequence ID" value="MBM4627712.1"/>
    <property type="molecule type" value="Genomic_DNA"/>
</dbReference>
<name>A0AAE5MI99_RHOHA</name>
<comment type="caution">
    <text evidence="2">The sequence shown here is derived from an EMBL/GenBank/DDBJ whole genome shotgun (WGS) entry which is preliminary data.</text>
</comment>
<dbReference type="NCBIfam" id="NF042926">
    <property type="entry name" value="capsid_Caudo_1"/>
    <property type="match status" value="1"/>
</dbReference>
<sequence length="331" mass="34423">MTAPAHQPTRAERRRAGAAIKAQIIARRSGQKGTAQMTRSSTSTIYSGIGGGATVNHVLAQPDIIAAKIGDNLTTSVTSAVFGDATSQAVGGAILYQTVHPGDEFTDGDITARAEGAEYQLVRLPEPDVRRDPVEDLGGKFICTEEAITRNVLPVLTNGITQVSASLRKAIDGRTIDTLEAAVAEYSLDLPGHNWSTYIGGGATPTPNAQSPLADLVQAQLSFDVDGMGAVTSTLIVHPEQAAALRIAYGPDLADVLDAAGGVTIHASTHIGPGDAYVIAGQPGGLGVETPLTVQVIPKPESRSMLVQAYIVARPYISKPYAIRRLTGLAG</sequence>
<evidence type="ECO:0000313" key="1">
    <source>
        <dbReference type="EMBL" id="MBM4627712.1"/>
    </source>
</evidence>
<protein>
    <submittedName>
        <fullName evidence="2">Uncharacterized protein</fullName>
    </submittedName>
</protein>
<dbReference type="Pfam" id="PF25209">
    <property type="entry name" value="Phage_capsid_4"/>
    <property type="match status" value="1"/>
</dbReference>
<evidence type="ECO:0000313" key="3">
    <source>
        <dbReference type="Proteomes" id="UP000193518"/>
    </source>
</evidence>
<dbReference type="AlphaFoldDB" id="A0AAE5MI99"/>
<accession>A0AAE5MI99</accession>
<dbReference type="RefSeq" id="WP_022598700.1">
    <property type="nucleotide sequence ID" value="NZ_AP025268.1"/>
</dbReference>
<evidence type="ECO:0000313" key="2">
    <source>
        <dbReference type="EMBL" id="ORM25391.1"/>
    </source>
</evidence>
<dbReference type="InterPro" id="IPR049995">
    <property type="entry name" value="Capsid_mycobact-type"/>
</dbReference>
<dbReference type="Proteomes" id="UP000738270">
    <property type="component" value="Unassembled WGS sequence"/>
</dbReference>
<reference evidence="2 3" key="1">
    <citation type="journal article" date="2016" name="Genome Biol. Evol.">
        <title>Pangenome and Phylogenomic Analysis of the Pathogenic Actinobacterium Rhodococcus equi.</title>
        <authorList>
            <person name="Anastasi E."/>
            <person name="MacArthur I."/>
            <person name="Scortti M."/>
            <person name="Alvarez S."/>
            <person name="Giguere S."/>
            <person name="Vazquez-Boland J.A."/>
        </authorList>
    </citation>
    <scope>NUCLEOTIDE SEQUENCE [LARGE SCALE GENOMIC DNA]</scope>
    <source>
        <strain evidence="2 3">PAM1271</strain>
    </source>
</reference>
<gene>
    <name evidence="2" type="ORF">A5N68_15630</name>
    <name evidence="1" type="ORF">GS453_12775</name>
</gene>
<proteinExistence type="predicted"/>
<organism evidence="2 3">
    <name type="scientific">Rhodococcus hoagii</name>
    <name type="common">Corynebacterium equii</name>
    <dbReference type="NCBI Taxonomy" id="43767"/>
    <lineage>
        <taxon>Bacteria</taxon>
        <taxon>Bacillati</taxon>
        <taxon>Actinomycetota</taxon>
        <taxon>Actinomycetes</taxon>
        <taxon>Mycobacteriales</taxon>
        <taxon>Nocardiaceae</taxon>
        <taxon>Prescottella</taxon>
    </lineage>
</organism>